<accession>A0A9D5BKX3</accession>
<feature type="compositionally biased region" description="Basic and acidic residues" evidence="1">
    <location>
        <begin position="207"/>
        <end position="234"/>
    </location>
</feature>
<comment type="caution">
    <text evidence="2">The sequence shown here is derived from an EMBL/GenBank/DDBJ whole genome shotgun (WGS) entry which is preliminary data.</text>
</comment>
<feature type="compositionally biased region" description="Basic and acidic residues" evidence="1">
    <location>
        <begin position="141"/>
        <end position="157"/>
    </location>
</feature>
<organism evidence="2 3">
    <name type="scientific">Pisum sativum</name>
    <name type="common">Garden pea</name>
    <name type="synonym">Lathyrus oleraceus</name>
    <dbReference type="NCBI Taxonomy" id="3888"/>
    <lineage>
        <taxon>Eukaryota</taxon>
        <taxon>Viridiplantae</taxon>
        <taxon>Streptophyta</taxon>
        <taxon>Embryophyta</taxon>
        <taxon>Tracheophyta</taxon>
        <taxon>Spermatophyta</taxon>
        <taxon>Magnoliopsida</taxon>
        <taxon>eudicotyledons</taxon>
        <taxon>Gunneridae</taxon>
        <taxon>Pentapetalae</taxon>
        <taxon>rosids</taxon>
        <taxon>fabids</taxon>
        <taxon>Fabales</taxon>
        <taxon>Fabaceae</taxon>
        <taxon>Papilionoideae</taxon>
        <taxon>50 kb inversion clade</taxon>
        <taxon>NPAAA clade</taxon>
        <taxon>Hologalegina</taxon>
        <taxon>IRL clade</taxon>
        <taxon>Fabeae</taxon>
        <taxon>Lathyrus</taxon>
    </lineage>
</organism>
<proteinExistence type="predicted"/>
<reference evidence="2 3" key="1">
    <citation type="journal article" date="2022" name="Nat. Genet.">
        <title>Improved pea reference genome and pan-genome highlight genomic features and evolutionary characteristics.</title>
        <authorList>
            <person name="Yang T."/>
            <person name="Liu R."/>
            <person name="Luo Y."/>
            <person name="Hu S."/>
            <person name="Wang D."/>
            <person name="Wang C."/>
            <person name="Pandey M.K."/>
            <person name="Ge S."/>
            <person name="Xu Q."/>
            <person name="Li N."/>
            <person name="Li G."/>
            <person name="Huang Y."/>
            <person name="Saxena R.K."/>
            <person name="Ji Y."/>
            <person name="Li M."/>
            <person name="Yan X."/>
            <person name="He Y."/>
            <person name="Liu Y."/>
            <person name="Wang X."/>
            <person name="Xiang C."/>
            <person name="Varshney R.K."/>
            <person name="Ding H."/>
            <person name="Gao S."/>
            <person name="Zong X."/>
        </authorList>
    </citation>
    <scope>NUCLEOTIDE SEQUENCE [LARGE SCALE GENOMIC DNA]</scope>
    <source>
        <strain evidence="2 3">cv. Zhongwan 6</strain>
    </source>
</reference>
<gene>
    <name evidence="2" type="ORF">KIW84_013659</name>
</gene>
<dbReference type="Gramene" id="Psat01G0365900-T1">
    <property type="protein sequence ID" value="KAI5445509.1"/>
    <property type="gene ID" value="KIW84_013659"/>
</dbReference>
<dbReference type="AlphaFoldDB" id="A0A9D5BKX3"/>
<evidence type="ECO:0000313" key="2">
    <source>
        <dbReference type="EMBL" id="KAI5445509.1"/>
    </source>
</evidence>
<keyword evidence="3" id="KW-1185">Reference proteome</keyword>
<sequence length="288" mass="32908">MAPFVNQNYGPDWFNREFPPLSSDHQSEALDIWSTFLRSTILSTRILVEEKGLGLVSHQPNLAAQNFGHCQFLHMSFFLHKKEISIATTLYTKEEYQAQVNLLTIDTTNLNPFKFQVNYLCTPEFKECYAHCYSRTQKQTEAPKEVDNTDMIEDPKQSRKMGSIVSTTDPKNKTKRDTTIVAHEVESTDDSVDGVVFPKRVAAKDQENLVDKADASPSHDKKKKSPDDVLESQHTKKKKKKSKKKISASLMTQQHRKESVITINNEGRSDTKLIVKVVRTLLSHSFFE</sequence>
<dbReference type="Proteomes" id="UP001058974">
    <property type="component" value="Chromosome 1"/>
</dbReference>
<feature type="region of interest" description="Disordered" evidence="1">
    <location>
        <begin position="139"/>
        <end position="186"/>
    </location>
</feature>
<feature type="region of interest" description="Disordered" evidence="1">
    <location>
        <begin position="207"/>
        <end position="259"/>
    </location>
</feature>
<feature type="compositionally biased region" description="Basic residues" evidence="1">
    <location>
        <begin position="235"/>
        <end position="246"/>
    </location>
</feature>
<protein>
    <submittedName>
        <fullName evidence="2">Uncharacterized protein</fullName>
    </submittedName>
</protein>
<feature type="compositionally biased region" description="Basic and acidic residues" evidence="1">
    <location>
        <begin position="170"/>
        <end position="186"/>
    </location>
</feature>
<name>A0A9D5BKX3_PEA</name>
<evidence type="ECO:0000256" key="1">
    <source>
        <dbReference type="SAM" id="MobiDB-lite"/>
    </source>
</evidence>
<evidence type="ECO:0000313" key="3">
    <source>
        <dbReference type="Proteomes" id="UP001058974"/>
    </source>
</evidence>
<dbReference type="EMBL" id="JAMSHJ010000001">
    <property type="protein sequence ID" value="KAI5445509.1"/>
    <property type="molecule type" value="Genomic_DNA"/>
</dbReference>